<comment type="caution">
    <text evidence="1">The sequence shown here is derived from an EMBL/GenBank/DDBJ whole genome shotgun (WGS) entry which is preliminary data.</text>
</comment>
<protein>
    <submittedName>
        <fullName evidence="1">Uncharacterized protein</fullName>
    </submittedName>
</protein>
<accession>A0A553NAH9</accession>
<dbReference type="AlphaFoldDB" id="A0A553NAH9"/>
<organism evidence="1 2">
    <name type="scientific">Danionella cerebrum</name>
    <dbReference type="NCBI Taxonomy" id="2873325"/>
    <lineage>
        <taxon>Eukaryota</taxon>
        <taxon>Metazoa</taxon>
        <taxon>Chordata</taxon>
        <taxon>Craniata</taxon>
        <taxon>Vertebrata</taxon>
        <taxon>Euteleostomi</taxon>
        <taxon>Actinopterygii</taxon>
        <taxon>Neopterygii</taxon>
        <taxon>Teleostei</taxon>
        <taxon>Ostariophysi</taxon>
        <taxon>Cypriniformes</taxon>
        <taxon>Danionidae</taxon>
        <taxon>Danioninae</taxon>
        <taxon>Danionella</taxon>
    </lineage>
</organism>
<name>A0A553NAH9_9TELE</name>
<dbReference type="EMBL" id="SRMA01027002">
    <property type="protein sequence ID" value="TRY62442.1"/>
    <property type="molecule type" value="Genomic_DNA"/>
</dbReference>
<dbReference type="Proteomes" id="UP000316079">
    <property type="component" value="Unassembled WGS sequence"/>
</dbReference>
<gene>
    <name evidence="1" type="ORF">DNTS_032246</name>
</gene>
<reference evidence="1 2" key="1">
    <citation type="journal article" date="2019" name="Sci. Data">
        <title>Hybrid genome assembly and annotation of Danionella translucida.</title>
        <authorList>
            <person name="Kadobianskyi M."/>
            <person name="Schulze L."/>
            <person name="Schuelke M."/>
            <person name="Judkewitz B."/>
        </authorList>
    </citation>
    <scope>NUCLEOTIDE SEQUENCE [LARGE SCALE GENOMIC DNA]</scope>
    <source>
        <strain evidence="1 2">Bolton</strain>
    </source>
</reference>
<evidence type="ECO:0000313" key="2">
    <source>
        <dbReference type="Proteomes" id="UP000316079"/>
    </source>
</evidence>
<keyword evidence="2" id="KW-1185">Reference proteome</keyword>
<dbReference type="OrthoDB" id="10258882at2759"/>
<proteinExistence type="predicted"/>
<evidence type="ECO:0000313" key="1">
    <source>
        <dbReference type="EMBL" id="TRY62442.1"/>
    </source>
</evidence>
<sequence length="92" mass="10117">MMMTICTQQYLNPTHKFSHTATANGSSVSQNRFITSAYLFKHTWEAGVCLGVIGLTRSCWSCNLNSKNSGGLRKGVVVIGVYKDGDRVKNTQ</sequence>